<name>A0A9P1BS14_9DINO</name>
<proteinExistence type="predicted"/>
<comment type="caution">
    <text evidence="3">The sequence shown here is derived from an EMBL/GenBank/DDBJ whole genome shotgun (WGS) entry which is preliminary data.</text>
</comment>
<accession>A0A9P1BS14</accession>
<feature type="region of interest" description="Disordered" evidence="1">
    <location>
        <begin position="484"/>
        <end position="507"/>
    </location>
</feature>
<evidence type="ECO:0000313" key="3">
    <source>
        <dbReference type="EMBL" id="CAI3977393.1"/>
    </source>
</evidence>
<keyword evidence="5" id="KW-1185">Reference proteome</keyword>
<dbReference type="GO" id="GO:0005768">
    <property type="term" value="C:endosome"/>
    <property type="evidence" value="ECO:0007669"/>
    <property type="project" value="TreeGrafter"/>
</dbReference>
<dbReference type="InterPro" id="IPR008942">
    <property type="entry name" value="ENTH_VHS"/>
</dbReference>
<dbReference type="Pfam" id="PF01417">
    <property type="entry name" value="ENTH"/>
    <property type="match status" value="1"/>
</dbReference>
<feature type="region of interest" description="Disordered" evidence="1">
    <location>
        <begin position="228"/>
        <end position="464"/>
    </location>
</feature>
<feature type="compositionally biased region" description="Low complexity" evidence="1">
    <location>
        <begin position="325"/>
        <end position="336"/>
    </location>
</feature>
<dbReference type="Gene3D" id="1.25.40.90">
    <property type="match status" value="1"/>
</dbReference>
<evidence type="ECO:0000313" key="5">
    <source>
        <dbReference type="Proteomes" id="UP001152797"/>
    </source>
</evidence>
<dbReference type="EMBL" id="CAMXCT020000338">
    <property type="protein sequence ID" value="CAL1130768.1"/>
    <property type="molecule type" value="Genomic_DNA"/>
</dbReference>
<dbReference type="PANTHER" id="PTHR12276">
    <property type="entry name" value="EPSIN/ENT-RELATED"/>
    <property type="match status" value="1"/>
</dbReference>
<dbReference type="AlphaFoldDB" id="A0A9P1BS14"/>
<protein>
    <submittedName>
        <fullName evidence="4">Epsin-2</fullName>
    </submittedName>
</protein>
<gene>
    <name evidence="3" type="ORF">C1SCF055_LOCUS5537</name>
</gene>
<evidence type="ECO:0000313" key="4">
    <source>
        <dbReference type="EMBL" id="CAL4764705.1"/>
    </source>
</evidence>
<dbReference type="GO" id="GO:0030276">
    <property type="term" value="F:clathrin binding"/>
    <property type="evidence" value="ECO:0007669"/>
    <property type="project" value="TreeGrafter"/>
</dbReference>
<dbReference type="PROSITE" id="PS50942">
    <property type="entry name" value="ENTH"/>
    <property type="match status" value="1"/>
</dbReference>
<dbReference type="EMBL" id="CAMXCT010000338">
    <property type="protein sequence ID" value="CAI3977393.1"/>
    <property type="molecule type" value="Genomic_DNA"/>
</dbReference>
<feature type="region of interest" description="Disordered" evidence="1">
    <location>
        <begin position="161"/>
        <end position="189"/>
    </location>
</feature>
<dbReference type="GO" id="GO:0006897">
    <property type="term" value="P:endocytosis"/>
    <property type="evidence" value="ECO:0007669"/>
    <property type="project" value="TreeGrafter"/>
</dbReference>
<dbReference type="GO" id="GO:0030125">
    <property type="term" value="C:clathrin vesicle coat"/>
    <property type="evidence" value="ECO:0007669"/>
    <property type="project" value="TreeGrafter"/>
</dbReference>
<dbReference type="InterPro" id="IPR013809">
    <property type="entry name" value="ENTH"/>
</dbReference>
<reference evidence="3" key="1">
    <citation type="submission" date="2022-10" db="EMBL/GenBank/DDBJ databases">
        <authorList>
            <person name="Chen Y."/>
            <person name="Dougan E. K."/>
            <person name="Chan C."/>
            <person name="Rhodes N."/>
            <person name="Thang M."/>
        </authorList>
    </citation>
    <scope>NUCLEOTIDE SEQUENCE</scope>
</reference>
<dbReference type="GO" id="GO:0005886">
    <property type="term" value="C:plasma membrane"/>
    <property type="evidence" value="ECO:0007669"/>
    <property type="project" value="TreeGrafter"/>
</dbReference>
<reference evidence="4 5" key="2">
    <citation type="submission" date="2024-05" db="EMBL/GenBank/DDBJ databases">
        <authorList>
            <person name="Chen Y."/>
            <person name="Shah S."/>
            <person name="Dougan E. K."/>
            <person name="Thang M."/>
            <person name="Chan C."/>
        </authorList>
    </citation>
    <scope>NUCLEOTIDE SEQUENCE [LARGE SCALE GENOMIC DNA]</scope>
</reference>
<feature type="compositionally biased region" description="Low complexity" evidence="1">
    <location>
        <begin position="344"/>
        <end position="354"/>
    </location>
</feature>
<feature type="compositionally biased region" description="Basic and acidic residues" evidence="1">
    <location>
        <begin position="281"/>
        <end position="291"/>
    </location>
</feature>
<dbReference type="GO" id="GO:0005543">
    <property type="term" value="F:phospholipid binding"/>
    <property type="evidence" value="ECO:0007669"/>
    <property type="project" value="TreeGrafter"/>
</dbReference>
<evidence type="ECO:0000259" key="2">
    <source>
        <dbReference type="PROSITE" id="PS50942"/>
    </source>
</evidence>
<sequence length="507" mass="55012">MEKALDKWYGKLKHEAIKIKRQAKAVAELETPFERNLREATSNKRWGCPNSVLHEIALDAQTYKYRQKIMTRALENLNGNQEKWRRILKTLIMLEYLIKNGGDNIADELRGEQLLFRRLSNFQFREDGQDRGSGVREKADTLVKLLNDKEFLKAEREQAKMHHSKLTNQGPTAIGGGRKSPTKEASTSANVISSAINEALNEFRPGVGVGDSKSLSSSQAAELERRFNRLKGEQMAERAAKENVNRLEERGRSSRSPRPTSPEDVPKEDKYGLFDPSFALRDMRDDSDSDRSQGAPRGRGSSSKGMEAAPANIDLLDMDDEPARAGPSPAAGSSSADDWAEFCTPASSSTPSAPRFQAPPPATSATSASPNNLMDFVDGPSPSPPQPSSDFGANFTSFDSPGNFFEAEFQSAPSTAGSGPWNMGGGGPGVSPDRNHLSGYSQPQPQQPMYSTSTEGPTFSGTFLDGMGAGAADMCNLQISDNVKAPAGKTQSPGRALQELDAFQLGT</sequence>
<dbReference type="CDD" id="cd03571">
    <property type="entry name" value="ENTH"/>
    <property type="match status" value="1"/>
</dbReference>
<dbReference type="OrthoDB" id="4033880at2759"/>
<dbReference type="Proteomes" id="UP001152797">
    <property type="component" value="Unassembled WGS sequence"/>
</dbReference>
<dbReference type="EMBL" id="CAMXCT030000338">
    <property type="protein sequence ID" value="CAL4764705.1"/>
    <property type="molecule type" value="Genomic_DNA"/>
</dbReference>
<feature type="compositionally biased region" description="Polar residues" evidence="1">
    <location>
        <begin position="449"/>
        <end position="461"/>
    </location>
</feature>
<feature type="domain" description="ENTH" evidence="2">
    <location>
        <begin position="25"/>
        <end position="156"/>
    </location>
</feature>
<dbReference type="SUPFAM" id="SSF48464">
    <property type="entry name" value="ENTH/VHS domain"/>
    <property type="match status" value="1"/>
</dbReference>
<feature type="compositionally biased region" description="Basic and acidic residues" evidence="1">
    <location>
        <begin position="228"/>
        <end position="252"/>
    </location>
</feature>
<dbReference type="PANTHER" id="PTHR12276:SF45">
    <property type="entry name" value="CLATHRIN INTERACTOR 1"/>
    <property type="match status" value="1"/>
</dbReference>
<organism evidence="3">
    <name type="scientific">Cladocopium goreaui</name>
    <dbReference type="NCBI Taxonomy" id="2562237"/>
    <lineage>
        <taxon>Eukaryota</taxon>
        <taxon>Sar</taxon>
        <taxon>Alveolata</taxon>
        <taxon>Dinophyceae</taxon>
        <taxon>Suessiales</taxon>
        <taxon>Symbiodiniaceae</taxon>
        <taxon>Cladocopium</taxon>
    </lineage>
</organism>
<evidence type="ECO:0000256" key="1">
    <source>
        <dbReference type="SAM" id="MobiDB-lite"/>
    </source>
</evidence>
<dbReference type="SMART" id="SM00273">
    <property type="entry name" value="ENTH"/>
    <property type="match status" value="1"/>
</dbReference>